<sequence length="274" mass="28655">MTGAPPDPGARQRAVAEARATFVRGRRGAEPMRLYETGGLRWRFPRATDVCEAALVNTGGGVAGGDSYRVALALGAGAAVEATTVAAEKIYRSDGPPARIATALELGDGARLRWLPQETLVFEGARLERSLAIDMAADADLLAVETLVFGRLAAGETRIDASLSDSWRLRRAGRLVFADETRLDRAGATLDRPACGAGARAIATLLAAAPGVEARLPDVRAALEGHEAEVEAGASAFDGLIVARLVSASPSRLRKAAIAAIVALSGREPPRLWQ</sequence>
<dbReference type="EMBL" id="QNRK01000011">
    <property type="protein sequence ID" value="RBP13853.1"/>
    <property type="molecule type" value="Genomic_DNA"/>
</dbReference>
<comment type="function">
    <text evidence="3">Required for maturation of urease via the functional incorporation of the urease nickel metallocenter.</text>
</comment>
<protein>
    <recommendedName>
        <fullName evidence="3">Urease accessory protein UreD</fullName>
    </recommendedName>
</protein>
<accession>A0A366FGQ3</accession>
<keyword evidence="3" id="KW-0963">Cytoplasm</keyword>
<dbReference type="Proteomes" id="UP000253529">
    <property type="component" value="Unassembled WGS sequence"/>
</dbReference>
<dbReference type="Pfam" id="PF01774">
    <property type="entry name" value="UreD"/>
    <property type="match status" value="1"/>
</dbReference>
<dbReference type="OrthoDB" id="9798842at2"/>
<evidence type="ECO:0000313" key="4">
    <source>
        <dbReference type="EMBL" id="RBP13853.1"/>
    </source>
</evidence>
<dbReference type="HAMAP" id="MF_01384">
    <property type="entry name" value="UreD"/>
    <property type="match status" value="1"/>
</dbReference>
<reference evidence="4 5" key="1">
    <citation type="submission" date="2018-06" db="EMBL/GenBank/DDBJ databases">
        <title>Genomic Encyclopedia of Type Strains, Phase IV (KMG-IV): sequencing the most valuable type-strain genomes for metagenomic binning, comparative biology and taxonomic classification.</title>
        <authorList>
            <person name="Goeker M."/>
        </authorList>
    </citation>
    <scope>NUCLEOTIDE SEQUENCE [LARGE SCALE GENOMIC DNA]</scope>
    <source>
        <strain evidence="4 5">DSM 24875</strain>
    </source>
</reference>
<evidence type="ECO:0000256" key="2">
    <source>
        <dbReference type="ARBA" id="ARBA00023186"/>
    </source>
</evidence>
<dbReference type="PANTHER" id="PTHR33643">
    <property type="entry name" value="UREASE ACCESSORY PROTEIN D"/>
    <property type="match status" value="1"/>
</dbReference>
<dbReference type="GO" id="GO:0016151">
    <property type="term" value="F:nickel cation binding"/>
    <property type="evidence" value="ECO:0007669"/>
    <property type="project" value="UniProtKB-UniRule"/>
</dbReference>
<gene>
    <name evidence="3" type="primary">ureD</name>
    <name evidence="4" type="ORF">DFR50_111115</name>
</gene>
<dbReference type="InterPro" id="IPR002669">
    <property type="entry name" value="UreD"/>
</dbReference>
<evidence type="ECO:0000256" key="1">
    <source>
        <dbReference type="ARBA" id="ARBA00007177"/>
    </source>
</evidence>
<comment type="subcellular location">
    <subcellularLocation>
        <location evidence="3">Cytoplasm</location>
    </subcellularLocation>
</comment>
<organism evidence="4 5">
    <name type="scientific">Roseiarcus fermentans</name>
    <dbReference type="NCBI Taxonomy" id="1473586"/>
    <lineage>
        <taxon>Bacteria</taxon>
        <taxon>Pseudomonadati</taxon>
        <taxon>Pseudomonadota</taxon>
        <taxon>Alphaproteobacteria</taxon>
        <taxon>Hyphomicrobiales</taxon>
        <taxon>Roseiarcaceae</taxon>
        <taxon>Roseiarcus</taxon>
    </lineage>
</organism>
<keyword evidence="2 3" id="KW-0143">Chaperone</keyword>
<dbReference type="GO" id="GO:0005737">
    <property type="term" value="C:cytoplasm"/>
    <property type="evidence" value="ECO:0007669"/>
    <property type="project" value="UniProtKB-SubCell"/>
</dbReference>
<comment type="caution">
    <text evidence="4">The sequence shown here is derived from an EMBL/GenBank/DDBJ whole genome shotgun (WGS) entry which is preliminary data.</text>
</comment>
<dbReference type="RefSeq" id="WP_147262735.1">
    <property type="nucleotide sequence ID" value="NZ_QNRK01000011.1"/>
</dbReference>
<evidence type="ECO:0000313" key="5">
    <source>
        <dbReference type="Proteomes" id="UP000253529"/>
    </source>
</evidence>
<comment type="similarity">
    <text evidence="1 3">Belongs to the UreD family.</text>
</comment>
<dbReference type="PANTHER" id="PTHR33643:SF1">
    <property type="entry name" value="UREASE ACCESSORY PROTEIN D"/>
    <property type="match status" value="1"/>
</dbReference>
<name>A0A366FGQ3_9HYPH</name>
<evidence type="ECO:0000256" key="3">
    <source>
        <dbReference type="HAMAP-Rule" id="MF_01384"/>
    </source>
</evidence>
<comment type="subunit">
    <text evidence="3">UreD, UreF and UreG form a complex that acts as a GTP-hydrolysis-dependent molecular chaperone, activating the urease apoprotein by helping to assemble the nickel containing metallocenter of UreC. The UreE protein probably delivers the nickel.</text>
</comment>
<dbReference type="AlphaFoldDB" id="A0A366FGQ3"/>
<keyword evidence="3" id="KW-0996">Nickel insertion</keyword>
<proteinExistence type="inferred from homology"/>
<keyword evidence="5" id="KW-1185">Reference proteome</keyword>